<dbReference type="HOGENOM" id="CLU_2989191_0_0_7"/>
<evidence type="ECO:0000313" key="2">
    <source>
        <dbReference type="EMBL" id="ADU61053.1"/>
    </source>
</evidence>
<protein>
    <submittedName>
        <fullName evidence="2">Uncharacterized protein</fullName>
    </submittedName>
</protein>
<dbReference type="AlphaFoldDB" id="E6VTW1"/>
<sequence length="57" mass="6442">MIWLSHSKYTHEYVSGQLAEMCVRMRRETRRMVYVASAAVGLMAAAQATYLYGLLGV</sequence>
<dbReference type="KEGG" id="das:Daes_0024"/>
<dbReference type="RefSeq" id="WP_013512990.1">
    <property type="nucleotide sequence ID" value="NC_014844.1"/>
</dbReference>
<keyword evidence="1" id="KW-0812">Transmembrane</keyword>
<keyword evidence="1" id="KW-0472">Membrane</keyword>
<proteinExistence type="predicted"/>
<organism evidence="2 3">
    <name type="scientific">Pseudodesulfovibrio aespoeensis (strain ATCC 700646 / DSM 10631 / Aspo-2)</name>
    <name type="common">Desulfovibrio aespoeensis</name>
    <dbReference type="NCBI Taxonomy" id="643562"/>
    <lineage>
        <taxon>Bacteria</taxon>
        <taxon>Pseudomonadati</taxon>
        <taxon>Thermodesulfobacteriota</taxon>
        <taxon>Desulfovibrionia</taxon>
        <taxon>Desulfovibrionales</taxon>
        <taxon>Desulfovibrionaceae</taxon>
    </lineage>
</organism>
<evidence type="ECO:0000256" key="1">
    <source>
        <dbReference type="SAM" id="Phobius"/>
    </source>
</evidence>
<dbReference type="OrthoDB" id="9947759at2"/>
<name>E6VTW1_PSEA9</name>
<dbReference type="EMBL" id="CP002431">
    <property type="protein sequence ID" value="ADU61053.1"/>
    <property type="molecule type" value="Genomic_DNA"/>
</dbReference>
<evidence type="ECO:0000313" key="3">
    <source>
        <dbReference type="Proteomes" id="UP000002191"/>
    </source>
</evidence>
<keyword evidence="1" id="KW-1133">Transmembrane helix</keyword>
<dbReference type="Proteomes" id="UP000002191">
    <property type="component" value="Chromosome"/>
</dbReference>
<feature type="transmembrane region" description="Helical" evidence="1">
    <location>
        <begin position="33"/>
        <end position="55"/>
    </location>
</feature>
<accession>E6VTW1</accession>
<reference evidence="3" key="1">
    <citation type="submission" date="2010-12" db="EMBL/GenBank/DDBJ databases">
        <title>Complete sequence of Desulfovibrio aespoeensis Aspo-2.</title>
        <authorList>
            <consortium name="US DOE Joint Genome Institute"/>
            <person name="Lucas S."/>
            <person name="Copeland A."/>
            <person name="Lapidus A."/>
            <person name="Cheng J.-F."/>
            <person name="Goodwin L."/>
            <person name="Pitluck S."/>
            <person name="Chertkov O."/>
            <person name="Misra M."/>
            <person name="Detter J.C."/>
            <person name="Han C."/>
            <person name="Tapia R."/>
            <person name="Land M."/>
            <person name="Hauser L."/>
            <person name="Kyrpides N."/>
            <person name="Ivanova N."/>
            <person name="Ovchinnikova G."/>
            <person name="Pedersen K."/>
            <person name="Jagevall S."/>
            <person name="Hazen T."/>
            <person name="Woyke T."/>
        </authorList>
    </citation>
    <scope>NUCLEOTIDE SEQUENCE [LARGE SCALE GENOMIC DNA]</scope>
    <source>
        <strain evidence="3">ATCC 700646 / DSM 10631 / Aspo-2</strain>
    </source>
</reference>
<gene>
    <name evidence="2" type="ordered locus">Daes_0024</name>
</gene>
<reference evidence="2 3" key="2">
    <citation type="journal article" date="2014" name="Genome Announc.">
        <title>Complete Genome Sequence of the Subsurface, Mesophilic Sulfate-Reducing Bacterium Desulfovibrio aespoeensis Aspo-2.</title>
        <authorList>
            <person name="Pedersen K."/>
            <person name="Bengtsson A."/>
            <person name="Edlund J."/>
            <person name="Rabe L."/>
            <person name="Hazen T."/>
            <person name="Chakraborty R."/>
            <person name="Goodwin L."/>
            <person name="Shapiro N."/>
        </authorList>
    </citation>
    <scope>NUCLEOTIDE SEQUENCE [LARGE SCALE GENOMIC DNA]</scope>
    <source>
        <strain evidence="3">ATCC 700646 / DSM 10631 / Aspo-2</strain>
    </source>
</reference>
<keyword evidence="3" id="KW-1185">Reference proteome</keyword>